<gene>
    <name evidence="5" type="ORF">GSI_02125</name>
</gene>
<dbReference type="GO" id="GO:0016491">
    <property type="term" value="F:oxidoreductase activity"/>
    <property type="evidence" value="ECO:0007669"/>
    <property type="project" value="UniProtKB-KW"/>
</dbReference>
<dbReference type="Pfam" id="PF01370">
    <property type="entry name" value="Epimerase"/>
    <property type="match status" value="1"/>
</dbReference>
<dbReference type="STRING" id="1077348.A0A2G8SNS5"/>
<evidence type="ECO:0000313" key="5">
    <source>
        <dbReference type="EMBL" id="PIL35399.1"/>
    </source>
</evidence>
<dbReference type="EMBL" id="AYKW01000003">
    <property type="protein sequence ID" value="PIL35399.1"/>
    <property type="molecule type" value="Genomic_DNA"/>
</dbReference>
<evidence type="ECO:0000256" key="3">
    <source>
        <dbReference type="ARBA" id="ARBA00023027"/>
    </source>
</evidence>
<comment type="similarity">
    <text evidence="1">Belongs to the NAD(P)-dependent epimerase/dehydratase family.</text>
</comment>
<dbReference type="Proteomes" id="UP000230002">
    <property type="component" value="Unassembled WGS sequence"/>
</dbReference>
<evidence type="ECO:0000256" key="1">
    <source>
        <dbReference type="ARBA" id="ARBA00007637"/>
    </source>
</evidence>
<dbReference type="SUPFAM" id="SSF51735">
    <property type="entry name" value="NAD(P)-binding Rossmann-fold domains"/>
    <property type="match status" value="1"/>
</dbReference>
<dbReference type="InterPro" id="IPR001509">
    <property type="entry name" value="Epimerase_deHydtase"/>
</dbReference>
<dbReference type="Gene3D" id="3.40.50.720">
    <property type="entry name" value="NAD(P)-binding Rossmann-like Domain"/>
    <property type="match status" value="1"/>
</dbReference>
<accession>A0A2G8SNS5</accession>
<organism evidence="5 6">
    <name type="scientific">Ganoderma sinense ZZ0214-1</name>
    <dbReference type="NCBI Taxonomy" id="1077348"/>
    <lineage>
        <taxon>Eukaryota</taxon>
        <taxon>Fungi</taxon>
        <taxon>Dikarya</taxon>
        <taxon>Basidiomycota</taxon>
        <taxon>Agaricomycotina</taxon>
        <taxon>Agaricomycetes</taxon>
        <taxon>Polyporales</taxon>
        <taxon>Polyporaceae</taxon>
        <taxon>Ganoderma</taxon>
    </lineage>
</organism>
<dbReference type="PANTHER" id="PTHR43103:SF5">
    <property type="entry name" value="4-EPIMERASE, PUTATIVE (AFU_ORTHOLOGUE AFUA_7G00360)-RELATED"/>
    <property type="match status" value="1"/>
</dbReference>
<dbReference type="OrthoDB" id="202470at2759"/>
<dbReference type="AlphaFoldDB" id="A0A2G8SNS5"/>
<protein>
    <recommendedName>
        <fullName evidence="4">NAD-dependent epimerase/dehydratase domain-containing protein</fullName>
    </recommendedName>
</protein>
<comment type="caution">
    <text evidence="5">The sequence shown here is derived from an EMBL/GenBank/DDBJ whole genome shotgun (WGS) entry which is preliminary data.</text>
</comment>
<dbReference type="PANTHER" id="PTHR43103">
    <property type="entry name" value="NUCLEOSIDE-DIPHOSPHATE-SUGAR EPIMERASE"/>
    <property type="match status" value="1"/>
</dbReference>
<proteinExistence type="inferred from homology"/>
<evidence type="ECO:0000313" key="6">
    <source>
        <dbReference type="Proteomes" id="UP000230002"/>
    </source>
</evidence>
<sequence>MKLAVTGCNGDIGSRVILAALSRGHTVLGIDVAKLPDVLTHLPEDQSARFAFYEADLRDYEAATKLLRGCEGIVHLAAMRTPGDYHVNTHNTNVVISWNILRAAAELGINRVAQASSVNVIPLVWTDRKDFEYFPLDEDHPTRTRVDEPYGLSKVYVPNTPQLFSG</sequence>
<keyword evidence="2" id="KW-0560">Oxidoreductase</keyword>
<reference evidence="5 6" key="1">
    <citation type="journal article" date="2015" name="Sci. Rep.">
        <title>Chromosome-level genome map provides insights into diverse defense mechanisms in the medicinal fungus Ganoderma sinense.</title>
        <authorList>
            <person name="Zhu Y."/>
            <person name="Xu J."/>
            <person name="Sun C."/>
            <person name="Zhou S."/>
            <person name="Xu H."/>
            <person name="Nelson D.R."/>
            <person name="Qian J."/>
            <person name="Song J."/>
            <person name="Luo H."/>
            <person name="Xiang L."/>
            <person name="Li Y."/>
            <person name="Xu Z."/>
            <person name="Ji A."/>
            <person name="Wang L."/>
            <person name="Lu S."/>
            <person name="Hayward A."/>
            <person name="Sun W."/>
            <person name="Li X."/>
            <person name="Schwartz D.C."/>
            <person name="Wang Y."/>
            <person name="Chen S."/>
        </authorList>
    </citation>
    <scope>NUCLEOTIDE SEQUENCE [LARGE SCALE GENOMIC DNA]</scope>
    <source>
        <strain evidence="5 6">ZZ0214-1</strain>
    </source>
</reference>
<dbReference type="InterPro" id="IPR036291">
    <property type="entry name" value="NAD(P)-bd_dom_sf"/>
</dbReference>
<evidence type="ECO:0000259" key="4">
    <source>
        <dbReference type="Pfam" id="PF01370"/>
    </source>
</evidence>
<keyword evidence="3" id="KW-0520">NAD</keyword>
<name>A0A2G8SNS5_9APHY</name>
<keyword evidence="6" id="KW-1185">Reference proteome</keyword>
<evidence type="ECO:0000256" key="2">
    <source>
        <dbReference type="ARBA" id="ARBA00023002"/>
    </source>
</evidence>
<feature type="domain" description="NAD-dependent epimerase/dehydratase" evidence="4">
    <location>
        <begin position="4"/>
        <end position="157"/>
    </location>
</feature>